<proteinExistence type="predicted"/>
<gene>
    <name evidence="2" type="ORF">SDC9_110345</name>
</gene>
<feature type="compositionally biased region" description="Low complexity" evidence="1">
    <location>
        <begin position="278"/>
        <end position="301"/>
    </location>
</feature>
<accession>A0A645BDD7</accession>
<feature type="region of interest" description="Disordered" evidence="1">
    <location>
        <begin position="217"/>
        <end position="301"/>
    </location>
</feature>
<sequence>MREHGDLGAHRRGDLDAHVAQPAHPDDGDPAALADPPVVQRGVGGDPGAQQRRGHLPRQGLGDMDRERLPDDDLLRVATLGVLAVGHRLAVREDAAVAELFLPRQAVLALPAGVDHAADTGHIAHPEPGHLGADRGDDADDLVAGRQRPLPLPPLTGDRADIGVADAAVGDVDPDVIGAQVATLHGEGLEWLAGPGRSPGTYGGGHLASCRCGQLARESPPADAASPDRRCTMPINGPPTDGPPTDGPPTDGPPTDGPPADRPPEPPRADRPPEHHGPVSARGPGSPPGSGAPRPSPGRTR</sequence>
<dbReference type="AntiFam" id="ANF00156">
    <property type="entry name" value="Shadow ORF (opposite yahK)"/>
</dbReference>
<comment type="caution">
    <text evidence="2">The sequence shown here is derived from an EMBL/GenBank/DDBJ whole genome shotgun (WGS) entry which is preliminary data.</text>
</comment>
<protein>
    <submittedName>
        <fullName evidence="2">Uncharacterized protein</fullName>
    </submittedName>
</protein>
<reference evidence="2" key="1">
    <citation type="submission" date="2019-08" db="EMBL/GenBank/DDBJ databases">
        <authorList>
            <person name="Kucharzyk K."/>
            <person name="Murdoch R.W."/>
            <person name="Higgins S."/>
            <person name="Loffler F."/>
        </authorList>
    </citation>
    <scope>NUCLEOTIDE SEQUENCE</scope>
</reference>
<dbReference type="AlphaFoldDB" id="A0A645BDD7"/>
<feature type="compositionally biased region" description="Basic and acidic residues" evidence="1">
    <location>
        <begin position="1"/>
        <end position="17"/>
    </location>
</feature>
<dbReference type="EMBL" id="VSSQ01019429">
    <property type="protein sequence ID" value="MPM63465.1"/>
    <property type="molecule type" value="Genomic_DNA"/>
</dbReference>
<evidence type="ECO:0000256" key="1">
    <source>
        <dbReference type="SAM" id="MobiDB-lite"/>
    </source>
</evidence>
<feature type="region of interest" description="Disordered" evidence="1">
    <location>
        <begin position="1"/>
        <end position="67"/>
    </location>
</feature>
<feature type="compositionally biased region" description="Pro residues" evidence="1">
    <location>
        <begin position="236"/>
        <end position="261"/>
    </location>
</feature>
<name>A0A645BDD7_9ZZZZ</name>
<feature type="compositionally biased region" description="Basic and acidic residues" evidence="1">
    <location>
        <begin position="262"/>
        <end position="277"/>
    </location>
</feature>
<evidence type="ECO:0000313" key="2">
    <source>
        <dbReference type="EMBL" id="MPM63465.1"/>
    </source>
</evidence>
<organism evidence="2">
    <name type="scientific">bioreactor metagenome</name>
    <dbReference type="NCBI Taxonomy" id="1076179"/>
    <lineage>
        <taxon>unclassified sequences</taxon>
        <taxon>metagenomes</taxon>
        <taxon>ecological metagenomes</taxon>
    </lineage>
</organism>